<proteinExistence type="predicted"/>
<feature type="region of interest" description="Disordered" evidence="1">
    <location>
        <begin position="207"/>
        <end position="249"/>
    </location>
</feature>
<evidence type="ECO:0000256" key="1">
    <source>
        <dbReference type="SAM" id="MobiDB-lite"/>
    </source>
</evidence>
<gene>
    <name evidence="2" type="ORF">SNEC2469_LOCUS24988</name>
</gene>
<keyword evidence="3" id="KW-1185">Reference proteome</keyword>
<feature type="region of interest" description="Disordered" evidence="1">
    <location>
        <begin position="156"/>
        <end position="177"/>
    </location>
</feature>
<dbReference type="OrthoDB" id="10295876at2759"/>
<accession>A0A812ZP19</accession>
<evidence type="ECO:0000313" key="2">
    <source>
        <dbReference type="EMBL" id="CAE7833913.1"/>
    </source>
</evidence>
<protein>
    <submittedName>
        <fullName evidence="2">Uncharacterized protein</fullName>
    </submittedName>
</protein>
<evidence type="ECO:0000313" key="3">
    <source>
        <dbReference type="Proteomes" id="UP000601435"/>
    </source>
</evidence>
<feature type="compositionally biased region" description="Acidic residues" evidence="1">
    <location>
        <begin position="238"/>
        <end position="249"/>
    </location>
</feature>
<dbReference type="AlphaFoldDB" id="A0A812ZP19"/>
<sequence length="249" mass="26777">MGGRGRGWEGSQKDKQHFFPTYSRVPANAPVPSVTGAIRQVALQDTGHLATDMQSALDHARKTEARVPRRHGAYSTAQEQWALYETQAKANFQTEWRRFFADLERIEQEALAGPQNRIQGSTVFYQCEDGKTLDGVLQRSLGASLTHQPAEQVVTEPTVVSDPAGPQNAGQRDLATSKMLVRSPCRTCSSDVGGKIASSTTSVLALKPFGGATRPPVPAEPPETGTPSGSGLAGATIQDDDQDLDDEMD</sequence>
<organism evidence="2 3">
    <name type="scientific">Symbiodinium necroappetens</name>
    <dbReference type="NCBI Taxonomy" id="1628268"/>
    <lineage>
        <taxon>Eukaryota</taxon>
        <taxon>Sar</taxon>
        <taxon>Alveolata</taxon>
        <taxon>Dinophyceae</taxon>
        <taxon>Suessiales</taxon>
        <taxon>Symbiodiniaceae</taxon>
        <taxon>Symbiodinium</taxon>
    </lineage>
</organism>
<reference evidence="2" key="1">
    <citation type="submission" date="2021-02" db="EMBL/GenBank/DDBJ databases">
        <authorList>
            <person name="Dougan E. K."/>
            <person name="Rhodes N."/>
            <person name="Thang M."/>
            <person name="Chan C."/>
        </authorList>
    </citation>
    <scope>NUCLEOTIDE SEQUENCE</scope>
</reference>
<name>A0A812ZP19_9DINO</name>
<dbReference type="Proteomes" id="UP000601435">
    <property type="component" value="Unassembled WGS sequence"/>
</dbReference>
<dbReference type="EMBL" id="CAJNJA010048832">
    <property type="protein sequence ID" value="CAE7833913.1"/>
    <property type="molecule type" value="Genomic_DNA"/>
</dbReference>
<comment type="caution">
    <text evidence="2">The sequence shown here is derived from an EMBL/GenBank/DDBJ whole genome shotgun (WGS) entry which is preliminary data.</text>
</comment>